<evidence type="ECO:0000256" key="1">
    <source>
        <dbReference type="SAM" id="MobiDB-lite"/>
    </source>
</evidence>
<dbReference type="PANTHER" id="PTHR11188:SF174">
    <property type="entry name" value="ARRESTIN-RELATED TRAFFICKING ADAPTER 10-RELATED"/>
    <property type="match status" value="1"/>
</dbReference>
<dbReference type="InterPro" id="IPR011021">
    <property type="entry name" value="Arrestin-like_N"/>
</dbReference>
<feature type="compositionally biased region" description="Polar residues" evidence="1">
    <location>
        <begin position="911"/>
        <end position="930"/>
    </location>
</feature>
<feature type="region of interest" description="Disordered" evidence="1">
    <location>
        <begin position="1108"/>
        <end position="1165"/>
    </location>
</feature>
<dbReference type="EMBL" id="PUHR01000082">
    <property type="protein sequence ID" value="KAG0668037.1"/>
    <property type="molecule type" value="Genomic_DNA"/>
</dbReference>
<feature type="compositionally biased region" description="Low complexity" evidence="1">
    <location>
        <begin position="214"/>
        <end position="227"/>
    </location>
</feature>
<dbReference type="SUPFAM" id="SSF81296">
    <property type="entry name" value="E set domains"/>
    <property type="match status" value="1"/>
</dbReference>
<evidence type="ECO:0000313" key="4">
    <source>
        <dbReference type="Proteomes" id="UP000750334"/>
    </source>
</evidence>
<feature type="region of interest" description="Disordered" evidence="1">
    <location>
        <begin position="605"/>
        <end position="640"/>
    </location>
</feature>
<comment type="caution">
    <text evidence="3">The sequence shown here is derived from an EMBL/GenBank/DDBJ whole genome shotgun (WGS) entry which is preliminary data.</text>
</comment>
<sequence>MSQPSSALSPVFPLEKDADVGAHAAPLKHSAHIQIFIRLAEPVVFFQGFETQHNGDRLPAVLRGSLVVRILKATKLKNISLAFKGYTRTEWPEGIPPKKQEFVEINDVVNHTWPFYDATDPVNQTSFADSSSKPFASTRKDKEYEYLLNASGASMYKPLANHNSGTDGTSAVVAHNRVMDLTSPLQLSPVSSNPNINQSLTDSRTLTPKKEKPNGSSRRSRANSSGSVNTMKNSPSMRSLSPMNLFRRVTSSNHDTPKNTRDLSSNPTPHSNSSTSINHMVKATGTTEPVKPVTSTSIFSDLLSATFSPEPIGYPGTTSNNSNHHHDSLMTGSGLTGNSEAFVFQPGDYIYTFEQIIPQTFPESIKADFGFVEYFLLATIERYGAFKSNLNARLPVTIVRTQSDTSVEESEPILISRDWESQLFYDIIISSKDIILDAFLPIHFTFSPLDKITLHRIRIYITETMEYYCRGKKIHRLEPTKKFLLAEHCGPTLPNAPKDTNGLKAKYMGNLLEDADGYLSNKNFEFQVFVPSRFGSHQRLHPDTGFEKIKSNHWIKLCLRLSRMIDGKRKHYEISIDSPIHVLHKLCSHANTLLPSYEVHSLPVTSTTGLPSSSNMSVTSSSLDGSLETNSVSDSSRSNSAYNSLVNDPNKLYHNSNIFFPKEVFSSPILSPNVQPIDVSSMNGPARAPLPRVASNRHPNGNNNSNNIHTNNNNNNRNSHNLISNANGRPNTVAGDGTRNDIFTNPKLISNIYQPESIERALTSPQAVPLSPITSPLLTPLSFQLNDTDSVSTHDSFADDPPPEFDFDTNKPINPLHFSKRPSLLSLKSYQANLPKLPPSYSEAATAKNNERLSATNLNNSKISRLSLNKSQDSLLFSMSNRRSNLNLDNDLESSFVEDKSNNEDNEDNDIASSFSFDSSNQQATQNLPSNILRPHSPHSMRPLSGDVMFGGARPDPNSALPSTLRTDNQFYSDMNQIFSDDATSPADNPASPTQGSNTVTLEASPRRSMNSSNDLSPHSSMENNGRENYPINDDFATEPLLDHGLNVSNSNNRTIGDITEMSYDNTFFQSRDSLNDLGEQPLDSSVDITALYDRNTVGWNALQFDKGMNGSSDSRQNTETGAGTDTSSRLSEEATQSDLKTIDSESNANHSTNTYQNVEGTIAS</sequence>
<name>A0A9P6WB17_MAUEX</name>
<dbReference type="Pfam" id="PF02752">
    <property type="entry name" value="Arrestin_C"/>
    <property type="match status" value="1"/>
</dbReference>
<feature type="compositionally biased region" description="Low complexity" evidence="1">
    <location>
        <begin position="630"/>
        <end position="640"/>
    </location>
</feature>
<dbReference type="PANTHER" id="PTHR11188">
    <property type="entry name" value="ARRESTIN DOMAIN CONTAINING PROTEIN"/>
    <property type="match status" value="1"/>
</dbReference>
<accession>A0A9P6WB17</accession>
<dbReference type="GO" id="GO:0031625">
    <property type="term" value="F:ubiquitin protein ligase binding"/>
    <property type="evidence" value="ECO:0007669"/>
    <property type="project" value="TreeGrafter"/>
</dbReference>
<dbReference type="GO" id="GO:0070086">
    <property type="term" value="P:ubiquitin-dependent endocytosis"/>
    <property type="evidence" value="ECO:0007669"/>
    <property type="project" value="TreeGrafter"/>
</dbReference>
<dbReference type="GO" id="GO:0030674">
    <property type="term" value="F:protein-macromolecule adaptor activity"/>
    <property type="evidence" value="ECO:0007669"/>
    <property type="project" value="TreeGrafter"/>
</dbReference>
<reference evidence="3 4" key="1">
    <citation type="submission" date="2020-11" db="EMBL/GenBank/DDBJ databases">
        <title>Kefir isolates.</title>
        <authorList>
            <person name="Marcisauskas S."/>
            <person name="Kim Y."/>
            <person name="Blasche S."/>
        </authorList>
    </citation>
    <scope>NUCLEOTIDE SEQUENCE [LARGE SCALE GENOMIC DNA]</scope>
    <source>
        <strain evidence="3 4">OG2</strain>
    </source>
</reference>
<dbReference type="InterPro" id="IPR050357">
    <property type="entry name" value="Arrestin_domain-protein"/>
</dbReference>
<feature type="domain" description="Arrestin C-terminal-like" evidence="2">
    <location>
        <begin position="419"/>
        <end position="587"/>
    </location>
</feature>
<feature type="region of interest" description="Disordered" evidence="1">
    <location>
        <begin position="896"/>
        <end position="966"/>
    </location>
</feature>
<feature type="region of interest" description="Disordered" evidence="1">
    <location>
        <begin position="790"/>
        <end position="813"/>
    </location>
</feature>
<dbReference type="Gene3D" id="2.60.40.640">
    <property type="match status" value="2"/>
</dbReference>
<dbReference type="AlphaFoldDB" id="A0A9P6WB17"/>
<dbReference type="InterPro" id="IPR011022">
    <property type="entry name" value="Arrestin_C-like"/>
</dbReference>
<dbReference type="SMART" id="SM01017">
    <property type="entry name" value="Arrestin_C"/>
    <property type="match status" value="1"/>
</dbReference>
<feature type="region of interest" description="Disordered" evidence="1">
    <location>
        <begin position="184"/>
        <end position="277"/>
    </location>
</feature>
<feature type="compositionally biased region" description="Polar residues" evidence="1">
    <location>
        <begin position="1110"/>
        <end position="1165"/>
    </location>
</feature>
<feature type="compositionally biased region" description="Low complexity" evidence="1">
    <location>
        <begin position="696"/>
        <end position="727"/>
    </location>
</feature>
<feature type="compositionally biased region" description="Polar residues" evidence="1">
    <location>
        <begin position="228"/>
        <end position="242"/>
    </location>
</feature>
<proteinExistence type="predicted"/>
<gene>
    <name evidence="3" type="ORF">C6P45_005127</name>
</gene>
<dbReference type="OrthoDB" id="2238745at2759"/>
<dbReference type="GO" id="GO:0005829">
    <property type="term" value="C:cytosol"/>
    <property type="evidence" value="ECO:0007669"/>
    <property type="project" value="TreeGrafter"/>
</dbReference>
<keyword evidence="4" id="KW-1185">Reference proteome</keyword>
<dbReference type="Proteomes" id="UP000750334">
    <property type="component" value="Unassembled WGS sequence"/>
</dbReference>
<feature type="compositionally biased region" description="Polar residues" evidence="1">
    <location>
        <begin position="979"/>
        <end position="1024"/>
    </location>
</feature>
<feature type="compositionally biased region" description="Low complexity" evidence="1">
    <location>
        <begin position="612"/>
        <end position="622"/>
    </location>
</feature>
<evidence type="ECO:0000259" key="2">
    <source>
        <dbReference type="SMART" id="SM01017"/>
    </source>
</evidence>
<feature type="compositionally biased region" description="Polar residues" evidence="1">
    <location>
        <begin position="184"/>
        <end position="206"/>
    </location>
</feature>
<evidence type="ECO:0000313" key="3">
    <source>
        <dbReference type="EMBL" id="KAG0668037.1"/>
    </source>
</evidence>
<feature type="region of interest" description="Disordered" evidence="1">
    <location>
        <begin position="979"/>
        <end position="1032"/>
    </location>
</feature>
<dbReference type="InterPro" id="IPR014752">
    <property type="entry name" value="Arrestin-like_C"/>
</dbReference>
<protein>
    <recommendedName>
        <fullName evidence="2">Arrestin C-terminal-like domain-containing protein</fullName>
    </recommendedName>
</protein>
<dbReference type="Pfam" id="PF00339">
    <property type="entry name" value="Arrestin_N"/>
    <property type="match status" value="1"/>
</dbReference>
<organism evidence="3 4">
    <name type="scientific">Maudiozyma exigua</name>
    <name type="common">Yeast</name>
    <name type="synonym">Kazachstania exigua</name>
    <dbReference type="NCBI Taxonomy" id="34358"/>
    <lineage>
        <taxon>Eukaryota</taxon>
        <taxon>Fungi</taxon>
        <taxon>Dikarya</taxon>
        <taxon>Ascomycota</taxon>
        <taxon>Saccharomycotina</taxon>
        <taxon>Saccharomycetes</taxon>
        <taxon>Saccharomycetales</taxon>
        <taxon>Saccharomycetaceae</taxon>
        <taxon>Maudiozyma</taxon>
    </lineage>
</organism>
<dbReference type="InterPro" id="IPR014756">
    <property type="entry name" value="Ig_E-set"/>
</dbReference>
<feature type="region of interest" description="Disordered" evidence="1">
    <location>
        <begin position="686"/>
        <end position="739"/>
    </location>
</feature>
<feature type="compositionally biased region" description="Low complexity" evidence="1">
    <location>
        <begin position="264"/>
        <end position="276"/>
    </location>
</feature>